<keyword evidence="5" id="KW-1133">Transmembrane helix</keyword>
<dbReference type="GO" id="GO:0005886">
    <property type="term" value="C:plasma membrane"/>
    <property type="evidence" value="ECO:0007669"/>
    <property type="project" value="InterPro"/>
</dbReference>
<feature type="transmembrane region" description="Helical" evidence="5">
    <location>
        <begin position="6"/>
        <end position="32"/>
    </location>
</feature>
<dbReference type="PROSITE" id="PS00194">
    <property type="entry name" value="THIOREDOXIN_1"/>
    <property type="match status" value="1"/>
</dbReference>
<accession>A0A831QZI5</accession>
<dbReference type="InterPro" id="IPR050553">
    <property type="entry name" value="Thioredoxin_ResA/DsbE_sf"/>
</dbReference>
<evidence type="ECO:0000256" key="3">
    <source>
        <dbReference type="ARBA" id="ARBA00023157"/>
    </source>
</evidence>
<evidence type="ECO:0000256" key="2">
    <source>
        <dbReference type="ARBA" id="ARBA00022748"/>
    </source>
</evidence>
<gene>
    <name evidence="7" type="ORF">ENI00_03075</name>
</gene>
<proteinExistence type="predicted"/>
<feature type="transmembrane region" description="Helical" evidence="5">
    <location>
        <begin position="44"/>
        <end position="64"/>
    </location>
</feature>
<feature type="transmembrane region" description="Helical" evidence="5">
    <location>
        <begin position="109"/>
        <end position="130"/>
    </location>
</feature>
<dbReference type="InterPro" id="IPR013740">
    <property type="entry name" value="Redoxin"/>
</dbReference>
<dbReference type="InterPro" id="IPR013766">
    <property type="entry name" value="Thioredoxin_domain"/>
</dbReference>
<name>A0A831QZI5_9GAMM</name>
<dbReference type="GO" id="GO:0030313">
    <property type="term" value="C:cell envelope"/>
    <property type="evidence" value="ECO:0007669"/>
    <property type="project" value="UniProtKB-SubCell"/>
</dbReference>
<sequence length="284" mass="30807">MLSLNLGPLAISVGQGLIIVAFVVALIAGKLAARRRDLAIGDTLFNLAFLGFVTARIAFVVHYYPSYGLDPLAWIDIRDGGFEMVPSLIVIGFYAIYLAARQPSLRGPLGVALFAGGLAWGLTGGALSLIENQASQPPETELYTLEGTPTDLASLQQSAGNRPMVVNLWATWCPPCREEMPVLEQAQDERTDVLFVFANQREVVSTIRKFMDQMQLDMDHVVRDPRGGIGSQAGSAALPMTLFYNANGRLVDSHLGQLSKATLSRALERFDLPSTESTQAKELP</sequence>
<dbReference type="GO" id="GO:0017004">
    <property type="term" value="P:cytochrome complex assembly"/>
    <property type="evidence" value="ECO:0007669"/>
    <property type="project" value="UniProtKB-KW"/>
</dbReference>
<dbReference type="InterPro" id="IPR017937">
    <property type="entry name" value="Thioredoxin_CS"/>
</dbReference>
<keyword evidence="5" id="KW-0812">Transmembrane</keyword>
<dbReference type="PANTHER" id="PTHR42852:SF6">
    <property type="entry name" value="THIOL:DISULFIDE INTERCHANGE PROTEIN DSBE"/>
    <property type="match status" value="1"/>
</dbReference>
<dbReference type="PROSITE" id="PS51352">
    <property type="entry name" value="THIOREDOXIN_2"/>
    <property type="match status" value="1"/>
</dbReference>
<dbReference type="Gene3D" id="3.40.30.10">
    <property type="entry name" value="Glutaredoxin"/>
    <property type="match status" value="1"/>
</dbReference>
<evidence type="ECO:0000256" key="4">
    <source>
        <dbReference type="ARBA" id="ARBA00023284"/>
    </source>
</evidence>
<keyword evidence="2" id="KW-0201">Cytochrome c-type biogenesis</keyword>
<dbReference type="GO" id="GO:0042158">
    <property type="term" value="P:lipoprotein biosynthetic process"/>
    <property type="evidence" value="ECO:0007669"/>
    <property type="project" value="InterPro"/>
</dbReference>
<comment type="subcellular location">
    <subcellularLocation>
        <location evidence="1">Cell envelope</location>
    </subcellularLocation>
</comment>
<feature type="domain" description="Thioredoxin" evidence="6">
    <location>
        <begin position="131"/>
        <end position="272"/>
    </location>
</feature>
<evidence type="ECO:0000256" key="1">
    <source>
        <dbReference type="ARBA" id="ARBA00004196"/>
    </source>
</evidence>
<feature type="transmembrane region" description="Helical" evidence="5">
    <location>
        <begin position="84"/>
        <end position="100"/>
    </location>
</feature>
<dbReference type="Proteomes" id="UP000885748">
    <property type="component" value="Unassembled WGS sequence"/>
</dbReference>
<evidence type="ECO:0000259" key="6">
    <source>
        <dbReference type="PROSITE" id="PS51352"/>
    </source>
</evidence>
<reference evidence="7" key="1">
    <citation type="journal article" date="2020" name="mSystems">
        <title>Genome- and Community-Level Interaction Insights into Carbon Utilization and Element Cycling Functions of Hydrothermarchaeota in Hydrothermal Sediment.</title>
        <authorList>
            <person name="Zhou Z."/>
            <person name="Liu Y."/>
            <person name="Xu W."/>
            <person name="Pan J."/>
            <person name="Luo Z.H."/>
            <person name="Li M."/>
        </authorList>
    </citation>
    <scope>NUCLEOTIDE SEQUENCE [LARGE SCALE GENOMIC DNA]</scope>
    <source>
        <strain evidence="7">HyVt-357</strain>
    </source>
</reference>
<dbReference type="InterPro" id="IPR001640">
    <property type="entry name" value="Lgt"/>
</dbReference>
<dbReference type="Pfam" id="PF01790">
    <property type="entry name" value="LGT"/>
    <property type="match status" value="1"/>
</dbReference>
<dbReference type="InterPro" id="IPR036249">
    <property type="entry name" value="Thioredoxin-like_sf"/>
</dbReference>
<dbReference type="PANTHER" id="PTHR42852">
    <property type="entry name" value="THIOL:DISULFIDE INTERCHANGE PROTEIN DSBE"/>
    <property type="match status" value="1"/>
</dbReference>
<protein>
    <submittedName>
        <fullName evidence="7">TlpA family protein disulfide reductase</fullName>
    </submittedName>
</protein>
<organism evidence="7">
    <name type="scientific">Marinobacter antarcticus</name>
    <dbReference type="NCBI Taxonomy" id="564117"/>
    <lineage>
        <taxon>Bacteria</taxon>
        <taxon>Pseudomonadati</taxon>
        <taxon>Pseudomonadota</taxon>
        <taxon>Gammaproteobacteria</taxon>
        <taxon>Pseudomonadales</taxon>
        <taxon>Marinobacteraceae</taxon>
        <taxon>Marinobacter</taxon>
    </lineage>
</organism>
<dbReference type="CDD" id="cd02966">
    <property type="entry name" value="TlpA_like_family"/>
    <property type="match status" value="1"/>
</dbReference>
<keyword evidence="5" id="KW-0472">Membrane</keyword>
<dbReference type="AlphaFoldDB" id="A0A831QZI5"/>
<dbReference type="Pfam" id="PF08534">
    <property type="entry name" value="Redoxin"/>
    <property type="match status" value="1"/>
</dbReference>
<evidence type="ECO:0000313" key="7">
    <source>
        <dbReference type="EMBL" id="HEA51303.1"/>
    </source>
</evidence>
<dbReference type="SUPFAM" id="SSF52833">
    <property type="entry name" value="Thioredoxin-like"/>
    <property type="match status" value="1"/>
</dbReference>
<keyword evidence="4" id="KW-0676">Redox-active center</keyword>
<dbReference type="EMBL" id="DRGY01000029">
    <property type="protein sequence ID" value="HEA51303.1"/>
    <property type="molecule type" value="Genomic_DNA"/>
</dbReference>
<dbReference type="RefSeq" id="WP_304098671.1">
    <property type="nucleotide sequence ID" value="NZ_DRGY01000029.1"/>
</dbReference>
<comment type="caution">
    <text evidence="7">The sequence shown here is derived from an EMBL/GenBank/DDBJ whole genome shotgun (WGS) entry which is preliminary data.</text>
</comment>
<evidence type="ECO:0000256" key="5">
    <source>
        <dbReference type="SAM" id="Phobius"/>
    </source>
</evidence>
<dbReference type="GO" id="GO:0008961">
    <property type="term" value="F:phosphatidylglycerol-prolipoprotein diacylglyceryl transferase activity"/>
    <property type="evidence" value="ECO:0007669"/>
    <property type="project" value="InterPro"/>
</dbReference>
<keyword evidence="3" id="KW-1015">Disulfide bond</keyword>
<dbReference type="GO" id="GO:0015036">
    <property type="term" value="F:disulfide oxidoreductase activity"/>
    <property type="evidence" value="ECO:0007669"/>
    <property type="project" value="UniProtKB-ARBA"/>
</dbReference>